<dbReference type="SUPFAM" id="SSF53955">
    <property type="entry name" value="Lysozyme-like"/>
    <property type="match status" value="1"/>
</dbReference>
<dbReference type="GO" id="GO:0031640">
    <property type="term" value="P:killing of cells of another organism"/>
    <property type="evidence" value="ECO:0007669"/>
    <property type="project" value="UniProtKB-KW"/>
</dbReference>
<comment type="similarity">
    <text evidence="2 9">Belongs to the glycosyl hydrolase 22 family.</text>
</comment>
<evidence type="ECO:0000256" key="5">
    <source>
        <dbReference type="ARBA" id="ARBA00022638"/>
    </source>
</evidence>
<dbReference type="SMART" id="SM00263">
    <property type="entry name" value="LYZ1"/>
    <property type="match status" value="1"/>
</dbReference>
<evidence type="ECO:0000259" key="11">
    <source>
        <dbReference type="PROSITE" id="PS00128"/>
    </source>
</evidence>
<keyword evidence="8" id="KW-0326">Glycosidase</keyword>
<feature type="domain" description="Glycosyl hydrolases family 22 (GH22)" evidence="11">
    <location>
        <begin position="96"/>
        <end position="114"/>
    </location>
</feature>
<evidence type="ECO:0000313" key="13">
    <source>
        <dbReference type="Proteomes" id="UP000008792"/>
    </source>
</evidence>
<organism evidence="12 13">
    <name type="scientific">Drosophila virilis</name>
    <name type="common">Fruit fly</name>
    <dbReference type="NCBI Taxonomy" id="7244"/>
    <lineage>
        <taxon>Eukaryota</taxon>
        <taxon>Metazoa</taxon>
        <taxon>Ecdysozoa</taxon>
        <taxon>Arthropoda</taxon>
        <taxon>Hexapoda</taxon>
        <taxon>Insecta</taxon>
        <taxon>Pterygota</taxon>
        <taxon>Neoptera</taxon>
        <taxon>Endopterygota</taxon>
        <taxon>Diptera</taxon>
        <taxon>Brachycera</taxon>
        <taxon>Muscomorpha</taxon>
        <taxon>Ephydroidea</taxon>
        <taxon>Drosophilidae</taxon>
        <taxon>Drosophila</taxon>
    </lineage>
</organism>
<dbReference type="PROSITE" id="PS00128">
    <property type="entry name" value="GLYCOSYL_HYDROL_F22_1"/>
    <property type="match status" value="1"/>
</dbReference>
<accession>A0A0Q9WE38</accession>
<dbReference type="InterPro" id="IPR023346">
    <property type="entry name" value="Lysozyme-like_dom_sf"/>
</dbReference>
<evidence type="ECO:0000256" key="8">
    <source>
        <dbReference type="ARBA" id="ARBA00023295"/>
    </source>
</evidence>
<protein>
    <recommendedName>
        <fullName evidence="3">lysozyme</fullName>
        <ecNumber evidence="3">3.2.1.17</ecNumber>
    </recommendedName>
</protein>
<keyword evidence="5" id="KW-0081">Bacteriolytic enzyme</keyword>
<dbReference type="PRINTS" id="PR00137">
    <property type="entry name" value="LYSOZYME"/>
</dbReference>
<dbReference type="Proteomes" id="UP000008792">
    <property type="component" value="Unassembled WGS sequence"/>
</dbReference>
<dbReference type="InterPro" id="IPR001916">
    <property type="entry name" value="Glyco_hydro_22"/>
</dbReference>
<dbReference type="InterPro" id="IPR000974">
    <property type="entry name" value="Glyco_hydro_22_lys"/>
</dbReference>
<evidence type="ECO:0000256" key="2">
    <source>
        <dbReference type="ARBA" id="ARBA00010859"/>
    </source>
</evidence>
<proteinExistence type="inferred from homology"/>
<feature type="chain" id="PRO_5006386680" description="lysozyme" evidence="10">
    <location>
        <begin position="21"/>
        <end position="170"/>
    </location>
</feature>
<dbReference type="FunFam" id="1.10.530.10:FF:000001">
    <property type="entry name" value="Lysozyme C"/>
    <property type="match status" value="1"/>
</dbReference>
<dbReference type="Gene3D" id="1.10.530.10">
    <property type="match status" value="1"/>
</dbReference>
<dbReference type="PROSITE" id="PS51348">
    <property type="entry name" value="GLYCOSYL_HYDROL_F22_2"/>
    <property type="match status" value="1"/>
</dbReference>
<dbReference type="KEGG" id="dvi:26531446"/>
<sequence>MDKFALGMWMCLLVLSPILAIRLTPCDLAGQLYILDVPKTELGQWLCIAEFESRFNTHVVGQGNSDGSRDYGLFQISDRFWCAPPKATPYHAFNGCNVNCTELLSDNITTAVHCARLIKKQQGWTAWSVYEEFCNGTLSDAENCFQPETTETTLTPDPEIEITTVVTEMD</sequence>
<dbReference type="GO" id="GO:0003796">
    <property type="term" value="F:lysozyme activity"/>
    <property type="evidence" value="ECO:0007669"/>
    <property type="project" value="UniProtKB-EC"/>
</dbReference>
<evidence type="ECO:0000256" key="10">
    <source>
        <dbReference type="SAM" id="SignalP"/>
    </source>
</evidence>
<feature type="signal peptide" evidence="10">
    <location>
        <begin position="1"/>
        <end position="20"/>
    </location>
</feature>
<evidence type="ECO:0000256" key="3">
    <source>
        <dbReference type="ARBA" id="ARBA00012732"/>
    </source>
</evidence>
<dbReference type="OrthoDB" id="17373at2759"/>
<dbReference type="PANTHER" id="PTHR11407">
    <property type="entry name" value="LYSOZYME C"/>
    <property type="match status" value="1"/>
</dbReference>
<gene>
    <name evidence="12" type="primary">Dvir\GJ26676</name>
    <name evidence="12" type="ORF">Dvir_GJ26676</name>
</gene>
<dbReference type="InParanoid" id="A0A0Q9WE38"/>
<keyword evidence="7" id="KW-1015">Disulfide bond</keyword>
<evidence type="ECO:0000256" key="9">
    <source>
        <dbReference type="RuleBase" id="RU004440"/>
    </source>
</evidence>
<dbReference type="EC" id="3.2.1.17" evidence="3"/>
<keyword evidence="6 10" id="KW-0732">Signal</keyword>
<dbReference type="FunCoup" id="A0A0Q9WE38">
    <property type="interactions" value="23"/>
</dbReference>
<name>A0A0Q9WE38_DROVI</name>
<dbReference type="AlphaFoldDB" id="A0A0Q9WE38"/>
<dbReference type="CDD" id="cd16899">
    <property type="entry name" value="LYZ_C_invert"/>
    <property type="match status" value="1"/>
</dbReference>
<evidence type="ECO:0000256" key="6">
    <source>
        <dbReference type="ARBA" id="ARBA00022729"/>
    </source>
</evidence>
<dbReference type="PRINTS" id="PR00135">
    <property type="entry name" value="LYZLACT"/>
</dbReference>
<dbReference type="InterPro" id="IPR019799">
    <property type="entry name" value="Glyco_hydro_22_CS"/>
</dbReference>
<dbReference type="GO" id="GO:0042742">
    <property type="term" value="P:defense response to bacterium"/>
    <property type="evidence" value="ECO:0007669"/>
    <property type="project" value="UniProtKB-KW"/>
</dbReference>
<dbReference type="PANTHER" id="PTHR11407:SF36">
    <property type="entry name" value="GEO02684P1-RELATED"/>
    <property type="match status" value="1"/>
</dbReference>
<reference evidence="12 13" key="1">
    <citation type="journal article" date="2007" name="Nature">
        <title>Evolution of genes and genomes on the Drosophila phylogeny.</title>
        <authorList>
            <consortium name="Drosophila 12 Genomes Consortium"/>
            <person name="Clark A.G."/>
            <person name="Eisen M.B."/>
            <person name="Smith D.R."/>
            <person name="Bergman C.M."/>
            <person name="Oliver B."/>
            <person name="Markow T.A."/>
            <person name="Kaufman T.C."/>
            <person name="Kellis M."/>
            <person name="Gelbart W."/>
            <person name="Iyer V.N."/>
            <person name="Pollard D.A."/>
            <person name="Sackton T.B."/>
            <person name="Larracuente A.M."/>
            <person name="Singh N.D."/>
            <person name="Abad J.P."/>
            <person name="Abt D.N."/>
            <person name="Adryan B."/>
            <person name="Aguade M."/>
            <person name="Akashi H."/>
            <person name="Anderson W.W."/>
            <person name="Aquadro C.F."/>
            <person name="Ardell D.H."/>
            <person name="Arguello R."/>
            <person name="Artieri C.G."/>
            <person name="Barbash D.A."/>
            <person name="Barker D."/>
            <person name="Barsanti P."/>
            <person name="Batterham P."/>
            <person name="Batzoglou S."/>
            <person name="Begun D."/>
            <person name="Bhutkar A."/>
            <person name="Blanco E."/>
            <person name="Bosak S.A."/>
            <person name="Bradley R.K."/>
            <person name="Brand A.D."/>
            <person name="Brent M.R."/>
            <person name="Brooks A.N."/>
            <person name="Brown R.H."/>
            <person name="Butlin R.K."/>
            <person name="Caggese C."/>
            <person name="Calvi B.R."/>
            <person name="Bernardo de Carvalho A."/>
            <person name="Caspi A."/>
            <person name="Castrezana S."/>
            <person name="Celniker S.E."/>
            <person name="Chang J.L."/>
            <person name="Chapple C."/>
            <person name="Chatterji S."/>
            <person name="Chinwalla A."/>
            <person name="Civetta A."/>
            <person name="Clifton S.W."/>
            <person name="Comeron J.M."/>
            <person name="Costello J.C."/>
            <person name="Coyne J.A."/>
            <person name="Daub J."/>
            <person name="David R.G."/>
            <person name="Delcher A.L."/>
            <person name="Delehaunty K."/>
            <person name="Do C.B."/>
            <person name="Ebling H."/>
            <person name="Edwards K."/>
            <person name="Eickbush T."/>
            <person name="Evans J.D."/>
            <person name="Filipski A."/>
            <person name="Findeiss S."/>
            <person name="Freyhult E."/>
            <person name="Fulton L."/>
            <person name="Fulton R."/>
            <person name="Garcia A.C."/>
            <person name="Gardiner A."/>
            <person name="Garfield D.A."/>
            <person name="Garvin B.E."/>
            <person name="Gibson G."/>
            <person name="Gilbert D."/>
            <person name="Gnerre S."/>
            <person name="Godfrey J."/>
            <person name="Good R."/>
            <person name="Gotea V."/>
            <person name="Gravely B."/>
            <person name="Greenberg A.J."/>
            <person name="Griffiths-Jones S."/>
            <person name="Gross S."/>
            <person name="Guigo R."/>
            <person name="Gustafson E.A."/>
            <person name="Haerty W."/>
            <person name="Hahn M.W."/>
            <person name="Halligan D.L."/>
            <person name="Halpern A.L."/>
            <person name="Halter G.M."/>
            <person name="Han M.V."/>
            <person name="Heger A."/>
            <person name="Hillier L."/>
            <person name="Hinrichs A.S."/>
            <person name="Holmes I."/>
            <person name="Hoskins R.A."/>
            <person name="Hubisz M.J."/>
            <person name="Hultmark D."/>
            <person name="Huntley M.A."/>
            <person name="Jaffe D.B."/>
            <person name="Jagadeeshan S."/>
            <person name="Jeck W.R."/>
            <person name="Johnson J."/>
            <person name="Jones C.D."/>
            <person name="Jordan W.C."/>
            <person name="Karpen G.H."/>
            <person name="Kataoka E."/>
            <person name="Keightley P.D."/>
            <person name="Kheradpour P."/>
            <person name="Kirkness E.F."/>
            <person name="Koerich L.B."/>
            <person name="Kristiansen K."/>
            <person name="Kudrna D."/>
            <person name="Kulathinal R.J."/>
            <person name="Kumar S."/>
            <person name="Kwok R."/>
            <person name="Lander E."/>
            <person name="Langley C.H."/>
            <person name="Lapoint R."/>
            <person name="Lazzaro B.P."/>
            <person name="Lee S.J."/>
            <person name="Levesque L."/>
            <person name="Li R."/>
            <person name="Lin C.F."/>
            <person name="Lin M.F."/>
            <person name="Lindblad-Toh K."/>
            <person name="Llopart A."/>
            <person name="Long M."/>
            <person name="Low L."/>
            <person name="Lozovsky E."/>
            <person name="Lu J."/>
            <person name="Luo M."/>
            <person name="Machado C.A."/>
            <person name="Makalowski W."/>
            <person name="Marzo M."/>
            <person name="Matsuda M."/>
            <person name="Matzkin L."/>
            <person name="McAllister B."/>
            <person name="McBride C.S."/>
            <person name="McKernan B."/>
            <person name="McKernan K."/>
            <person name="Mendez-Lago M."/>
            <person name="Minx P."/>
            <person name="Mollenhauer M.U."/>
            <person name="Montooth K."/>
            <person name="Mount S.M."/>
            <person name="Mu X."/>
            <person name="Myers E."/>
            <person name="Negre B."/>
            <person name="Newfeld S."/>
            <person name="Nielsen R."/>
            <person name="Noor M.A."/>
            <person name="O'Grady P."/>
            <person name="Pachter L."/>
            <person name="Papaceit M."/>
            <person name="Parisi M.J."/>
            <person name="Parisi M."/>
            <person name="Parts L."/>
            <person name="Pedersen J.S."/>
            <person name="Pesole G."/>
            <person name="Phillippy A.M."/>
            <person name="Ponting C.P."/>
            <person name="Pop M."/>
            <person name="Porcelli D."/>
            <person name="Powell J.R."/>
            <person name="Prohaska S."/>
            <person name="Pruitt K."/>
            <person name="Puig M."/>
            <person name="Quesneville H."/>
            <person name="Ram K.R."/>
            <person name="Rand D."/>
            <person name="Rasmussen M.D."/>
            <person name="Reed L.K."/>
            <person name="Reenan R."/>
            <person name="Reily A."/>
            <person name="Remington K.A."/>
            <person name="Rieger T.T."/>
            <person name="Ritchie M.G."/>
            <person name="Robin C."/>
            <person name="Rogers Y.H."/>
            <person name="Rohde C."/>
            <person name="Rozas J."/>
            <person name="Rubenfield M.J."/>
            <person name="Ruiz A."/>
            <person name="Russo S."/>
            <person name="Salzberg S.L."/>
            <person name="Sanchez-Gracia A."/>
            <person name="Saranga D.J."/>
            <person name="Sato H."/>
            <person name="Schaeffer S.W."/>
            <person name="Schatz M.C."/>
            <person name="Schlenke T."/>
            <person name="Schwartz R."/>
            <person name="Segarra C."/>
            <person name="Singh R.S."/>
            <person name="Sirot L."/>
            <person name="Sirota M."/>
            <person name="Sisneros N.B."/>
            <person name="Smith C.D."/>
            <person name="Smith T.F."/>
            <person name="Spieth J."/>
            <person name="Stage D.E."/>
            <person name="Stark A."/>
            <person name="Stephan W."/>
            <person name="Strausberg R.L."/>
            <person name="Strempel S."/>
            <person name="Sturgill D."/>
            <person name="Sutton G."/>
            <person name="Sutton G.G."/>
            <person name="Tao W."/>
            <person name="Teichmann S."/>
            <person name="Tobari Y.N."/>
            <person name="Tomimura Y."/>
            <person name="Tsolas J.M."/>
            <person name="Valente V.L."/>
            <person name="Venter E."/>
            <person name="Venter J.C."/>
            <person name="Vicario S."/>
            <person name="Vieira F.G."/>
            <person name="Vilella A.J."/>
            <person name="Villasante A."/>
            <person name="Walenz B."/>
            <person name="Wang J."/>
            <person name="Wasserman M."/>
            <person name="Watts T."/>
            <person name="Wilson D."/>
            <person name="Wilson R.K."/>
            <person name="Wing R.A."/>
            <person name="Wolfner M.F."/>
            <person name="Wong A."/>
            <person name="Wong G.K."/>
            <person name="Wu C.I."/>
            <person name="Wu G."/>
            <person name="Yamamoto D."/>
            <person name="Yang H.P."/>
            <person name="Yang S.P."/>
            <person name="Yorke J.A."/>
            <person name="Yoshida K."/>
            <person name="Zdobnov E."/>
            <person name="Zhang P."/>
            <person name="Zhang Y."/>
            <person name="Zimin A.V."/>
            <person name="Baldwin J."/>
            <person name="Abdouelleil A."/>
            <person name="Abdulkadir J."/>
            <person name="Abebe A."/>
            <person name="Abera B."/>
            <person name="Abreu J."/>
            <person name="Acer S.C."/>
            <person name="Aftuck L."/>
            <person name="Alexander A."/>
            <person name="An P."/>
            <person name="Anderson E."/>
            <person name="Anderson S."/>
            <person name="Arachi H."/>
            <person name="Azer M."/>
            <person name="Bachantsang P."/>
            <person name="Barry A."/>
            <person name="Bayul T."/>
            <person name="Berlin A."/>
            <person name="Bessette D."/>
            <person name="Bloom T."/>
            <person name="Blye J."/>
            <person name="Boguslavskiy L."/>
            <person name="Bonnet C."/>
            <person name="Boukhgalter B."/>
            <person name="Bourzgui I."/>
            <person name="Brown A."/>
            <person name="Cahill P."/>
            <person name="Channer S."/>
            <person name="Cheshatsang Y."/>
            <person name="Chuda L."/>
            <person name="Citroen M."/>
            <person name="Collymore A."/>
            <person name="Cooke P."/>
            <person name="Costello M."/>
            <person name="D'Aco K."/>
            <person name="Daza R."/>
            <person name="De Haan G."/>
            <person name="DeGray S."/>
            <person name="DeMaso C."/>
            <person name="Dhargay N."/>
            <person name="Dooley K."/>
            <person name="Dooley E."/>
            <person name="Doricent M."/>
            <person name="Dorje P."/>
            <person name="Dorjee K."/>
            <person name="Dupes A."/>
            <person name="Elong R."/>
            <person name="Falk J."/>
            <person name="Farina A."/>
            <person name="Faro S."/>
            <person name="Ferguson D."/>
            <person name="Fisher S."/>
            <person name="Foley C.D."/>
            <person name="Franke A."/>
            <person name="Friedrich D."/>
            <person name="Gadbois L."/>
            <person name="Gearin G."/>
            <person name="Gearin C.R."/>
            <person name="Giannoukos G."/>
            <person name="Goode T."/>
            <person name="Graham J."/>
            <person name="Grandbois E."/>
            <person name="Grewal S."/>
            <person name="Gyaltsen K."/>
            <person name="Hafez N."/>
            <person name="Hagos B."/>
            <person name="Hall J."/>
            <person name="Henson C."/>
            <person name="Hollinger A."/>
            <person name="Honan T."/>
            <person name="Huard M.D."/>
            <person name="Hughes L."/>
            <person name="Hurhula B."/>
            <person name="Husby M.E."/>
            <person name="Kamat A."/>
            <person name="Kanga B."/>
            <person name="Kashin S."/>
            <person name="Khazanovich D."/>
            <person name="Kisner P."/>
            <person name="Lance K."/>
            <person name="Lara M."/>
            <person name="Lee W."/>
            <person name="Lennon N."/>
            <person name="Letendre F."/>
            <person name="LeVine R."/>
            <person name="Lipovsky A."/>
            <person name="Liu X."/>
            <person name="Liu J."/>
            <person name="Liu S."/>
            <person name="Lokyitsang T."/>
            <person name="Lokyitsang Y."/>
            <person name="Lubonja R."/>
            <person name="Lui A."/>
            <person name="MacDonald P."/>
            <person name="Magnisalis V."/>
            <person name="Maru K."/>
            <person name="Matthews C."/>
            <person name="McCusker W."/>
            <person name="McDonough S."/>
            <person name="Mehta T."/>
            <person name="Meldrim J."/>
            <person name="Meneus L."/>
            <person name="Mihai O."/>
            <person name="Mihalev A."/>
            <person name="Mihova T."/>
            <person name="Mittelman R."/>
            <person name="Mlenga V."/>
            <person name="Montmayeur A."/>
            <person name="Mulrain L."/>
            <person name="Navidi A."/>
            <person name="Naylor J."/>
            <person name="Negash T."/>
            <person name="Nguyen T."/>
            <person name="Nguyen N."/>
            <person name="Nicol R."/>
            <person name="Norbu C."/>
            <person name="Norbu N."/>
            <person name="Novod N."/>
            <person name="O'Neill B."/>
            <person name="Osman S."/>
            <person name="Markiewicz E."/>
            <person name="Oyono O.L."/>
            <person name="Patti C."/>
            <person name="Phunkhang P."/>
            <person name="Pierre F."/>
            <person name="Priest M."/>
            <person name="Raghuraman S."/>
            <person name="Rege F."/>
            <person name="Reyes R."/>
            <person name="Rise C."/>
            <person name="Rogov P."/>
            <person name="Ross K."/>
            <person name="Ryan E."/>
            <person name="Settipalli S."/>
            <person name="Shea T."/>
            <person name="Sherpa N."/>
            <person name="Shi L."/>
            <person name="Shih D."/>
            <person name="Sparrow T."/>
            <person name="Spaulding J."/>
            <person name="Stalker J."/>
            <person name="Stange-Thomann N."/>
            <person name="Stavropoulos S."/>
            <person name="Stone C."/>
            <person name="Strader C."/>
            <person name="Tesfaye S."/>
            <person name="Thomson T."/>
            <person name="Thoulutsang Y."/>
            <person name="Thoulutsang D."/>
            <person name="Topham K."/>
            <person name="Topping I."/>
            <person name="Tsamla T."/>
            <person name="Vassiliev H."/>
            <person name="Vo A."/>
            <person name="Wangchuk T."/>
            <person name="Wangdi T."/>
            <person name="Weiand M."/>
            <person name="Wilkinson J."/>
            <person name="Wilson A."/>
            <person name="Yadav S."/>
            <person name="Young G."/>
            <person name="Yu Q."/>
            <person name="Zembek L."/>
            <person name="Zhong D."/>
            <person name="Zimmer A."/>
            <person name="Zwirko Z."/>
            <person name="Jaffe D.B."/>
            <person name="Alvarez P."/>
            <person name="Brockman W."/>
            <person name="Butler J."/>
            <person name="Chin C."/>
            <person name="Gnerre S."/>
            <person name="Grabherr M."/>
            <person name="Kleber M."/>
            <person name="Mauceli E."/>
            <person name="MacCallum I."/>
        </authorList>
    </citation>
    <scope>NUCLEOTIDE SEQUENCE [LARGE SCALE GENOMIC DNA]</scope>
    <source>
        <strain evidence="13">Tucson 15010-1051.87</strain>
    </source>
</reference>
<keyword evidence="13" id="KW-1185">Reference proteome</keyword>
<keyword evidence="8" id="KW-0378">Hydrolase</keyword>
<evidence type="ECO:0000256" key="7">
    <source>
        <dbReference type="ARBA" id="ARBA00023157"/>
    </source>
</evidence>
<keyword evidence="4" id="KW-0929">Antimicrobial</keyword>
<dbReference type="EMBL" id="CH940648">
    <property type="protein sequence ID" value="KRF79259.1"/>
    <property type="molecule type" value="Genomic_DNA"/>
</dbReference>
<evidence type="ECO:0000256" key="4">
    <source>
        <dbReference type="ARBA" id="ARBA00022529"/>
    </source>
</evidence>
<dbReference type="Pfam" id="PF00062">
    <property type="entry name" value="Lys"/>
    <property type="match status" value="1"/>
</dbReference>
<comment type="catalytic activity">
    <reaction evidence="1">
        <text>Hydrolysis of (1-&gt;4)-beta-linkages between N-acetylmuramic acid and N-acetyl-D-glucosamine residues in a peptidoglycan and between N-acetyl-D-glucosamine residues in chitodextrins.</text>
        <dbReference type="EC" id="3.2.1.17"/>
    </reaction>
</comment>
<evidence type="ECO:0000256" key="1">
    <source>
        <dbReference type="ARBA" id="ARBA00000632"/>
    </source>
</evidence>
<evidence type="ECO:0000313" key="12">
    <source>
        <dbReference type="EMBL" id="KRF79259.1"/>
    </source>
</evidence>